<evidence type="ECO:0000256" key="13">
    <source>
        <dbReference type="ARBA" id="ARBA00023136"/>
    </source>
</evidence>
<evidence type="ECO:0000256" key="14">
    <source>
        <dbReference type="SAM" id="Phobius"/>
    </source>
</evidence>
<protein>
    <recommendedName>
        <fullName evidence="3">histidine kinase</fullName>
        <ecNumber evidence="3">2.7.13.3</ecNumber>
    </recommendedName>
</protein>
<evidence type="ECO:0000256" key="7">
    <source>
        <dbReference type="ARBA" id="ARBA00022692"/>
    </source>
</evidence>
<comment type="catalytic activity">
    <reaction evidence="1">
        <text>ATP + protein L-histidine = ADP + protein N-phospho-L-histidine.</text>
        <dbReference type="EC" id="2.7.13.3"/>
    </reaction>
</comment>
<gene>
    <name evidence="17" type="ORF">SAMN05421578_11076</name>
</gene>
<dbReference type="SUPFAM" id="SSF55874">
    <property type="entry name" value="ATPase domain of HSP90 chaperone/DNA topoisomerase II/histidine kinase"/>
    <property type="match status" value="1"/>
</dbReference>
<keyword evidence="7 14" id="KW-0812">Transmembrane</keyword>
<reference evidence="17 18" key="1">
    <citation type="submission" date="2017-01" db="EMBL/GenBank/DDBJ databases">
        <authorList>
            <person name="Varghese N."/>
            <person name="Submissions S."/>
        </authorList>
    </citation>
    <scope>NUCLEOTIDE SEQUENCE [LARGE SCALE GENOMIC DNA]</scope>
    <source>
        <strain evidence="17 18">ATCC 23464</strain>
    </source>
</reference>
<dbReference type="SUPFAM" id="SSF158472">
    <property type="entry name" value="HAMP domain-like"/>
    <property type="match status" value="1"/>
</dbReference>
<keyword evidence="4" id="KW-1003">Cell membrane</keyword>
<proteinExistence type="predicted"/>
<evidence type="ECO:0000256" key="10">
    <source>
        <dbReference type="ARBA" id="ARBA00022840"/>
    </source>
</evidence>
<dbReference type="InterPro" id="IPR050640">
    <property type="entry name" value="Bact_2-comp_sensor_kinase"/>
</dbReference>
<feature type="transmembrane region" description="Helical" evidence="14">
    <location>
        <begin position="285"/>
        <end position="312"/>
    </location>
</feature>
<dbReference type="Pfam" id="PF02518">
    <property type="entry name" value="HATPase_c"/>
    <property type="match status" value="1"/>
</dbReference>
<evidence type="ECO:0000256" key="1">
    <source>
        <dbReference type="ARBA" id="ARBA00000085"/>
    </source>
</evidence>
<dbReference type="Pfam" id="PF06580">
    <property type="entry name" value="His_kinase"/>
    <property type="match status" value="1"/>
</dbReference>
<evidence type="ECO:0000313" key="17">
    <source>
        <dbReference type="EMBL" id="SIR29433.1"/>
    </source>
</evidence>
<name>A0ABY1K5L2_9BACL</name>
<dbReference type="GO" id="GO:0016301">
    <property type="term" value="F:kinase activity"/>
    <property type="evidence" value="ECO:0007669"/>
    <property type="project" value="UniProtKB-KW"/>
</dbReference>
<feature type="domain" description="Histidine kinase" evidence="15">
    <location>
        <begin position="469"/>
        <end position="580"/>
    </location>
</feature>
<sequence>MNRLKGWNTLRNQIFIGFMLVMVIVLISSGTFTYNQTSILLRNSAERLVKQTAVQATGKLEALYQQVDSLLMQVSTNPSLQSILTREHSGKQVNFSERQSLQDVVRGYEAYGTGIRSLELYTEDYRRLLPLDDALLQDRVTESWIYQADEQKGKLVWCGLDPRDSTSVIAIRSVRLINRSFIHGGYIMLRMDRNYFELSDSLRTSDEPQRELMILLDGAGNKITADFLADESLIAEIGRDDETVMIHGESYMKIQQQSDVTGWTLVMLTPAKYTTEGVSVLRTSIIVSIAVGGLLFLVSSFVLSTMITRPILNLIRAMRGARLGNLKLNPDTSSTMEIAELNYSYNQMVNSLNEMIQVVYQKEIIQSRTELKALQSQINPHFLFNTLEAFFWSLDEKGETELADNVVAMSGLFRYVINRSDEDEWVKIGDELDHAERYFKIMEMRLVDRLIWRIEADEACRSIPIPKLLIQPLVENAIMHGVEKRNEQGTVVLRVEAATTPDYTRIMVIDSGPGMDEAMVQQLYATLQDGKKIISNGKGIGLVNVDRRLHLYYALQSKGIMIQSHVGEGTTIGFEIPNEIWGEL</sequence>
<dbReference type="Proteomes" id="UP000186666">
    <property type="component" value="Unassembled WGS sequence"/>
</dbReference>
<dbReference type="SMART" id="SM00387">
    <property type="entry name" value="HATPase_c"/>
    <property type="match status" value="1"/>
</dbReference>
<dbReference type="PANTHER" id="PTHR34220">
    <property type="entry name" value="SENSOR HISTIDINE KINASE YPDA"/>
    <property type="match status" value="1"/>
</dbReference>
<evidence type="ECO:0000256" key="5">
    <source>
        <dbReference type="ARBA" id="ARBA00022553"/>
    </source>
</evidence>
<keyword evidence="9 17" id="KW-0418">Kinase</keyword>
<keyword evidence="10" id="KW-0067">ATP-binding</keyword>
<evidence type="ECO:0000256" key="9">
    <source>
        <dbReference type="ARBA" id="ARBA00022777"/>
    </source>
</evidence>
<evidence type="ECO:0000256" key="3">
    <source>
        <dbReference type="ARBA" id="ARBA00012438"/>
    </source>
</evidence>
<keyword evidence="12" id="KW-0902">Two-component regulatory system</keyword>
<evidence type="ECO:0000256" key="8">
    <source>
        <dbReference type="ARBA" id="ARBA00022741"/>
    </source>
</evidence>
<dbReference type="PANTHER" id="PTHR34220:SF11">
    <property type="entry name" value="SENSOR PROTEIN KINASE HPTS"/>
    <property type="match status" value="1"/>
</dbReference>
<keyword evidence="11 14" id="KW-1133">Transmembrane helix</keyword>
<evidence type="ECO:0000256" key="11">
    <source>
        <dbReference type="ARBA" id="ARBA00022989"/>
    </source>
</evidence>
<dbReference type="EC" id="2.7.13.3" evidence="3"/>
<evidence type="ECO:0000256" key="2">
    <source>
        <dbReference type="ARBA" id="ARBA00004651"/>
    </source>
</evidence>
<evidence type="ECO:0000256" key="4">
    <source>
        <dbReference type="ARBA" id="ARBA00022475"/>
    </source>
</evidence>
<feature type="domain" description="HAMP" evidence="16">
    <location>
        <begin position="305"/>
        <end position="357"/>
    </location>
</feature>
<keyword evidence="18" id="KW-1185">Reference proteome</keyword>
<dbReference type="RefSeq" id="WP_068584513.1">
    <property type="nucleotide sequence ID" value="NZ_FTNK01000010.1"/>
</dbReference>
<dbReference type="SMART" id="SM00304">
    <property type="entry name" value="HAMP"/>
    <property type="match status" value="1"/>
</dbReference>
<comment type="caution">
    <text evidence="17">The sequence shown here is derived from an EMBL/GenBank/DDBJ whole genome shotgun (WGS) entry which is preliminary data.</text>
</comment>
<dbReference type="InterPro" id="IPR010559">
    <property type="entry name" value="Sig_transdc_His_kin_internal"/>
</dbReference>
<keyword evidence="13 14" id="KW-0472">Membrane</keyword>
<evidence type="ECO:0000259" key="16">
    <source>
        <dbReference type="PROSITE" id="PS50885"/>
    </source>
</evidence>
<organism evidence="17 18">
    <name type="scientific">Paenibacillus macquariensis</name>
    <dbReference type="NCBI Taxonomy" id="948756"/>
    <lineage>
        <taxon>Bacteria</taxon>
        <taxon>Bacillati</taxon>
        <taxon>Bacillota</taxon>
        <taxon>Bacilli</taxon>
        <taxon>Bacillales</taxon>
        <taxon>Paenibacillaceae</taxon>
        <taxon>Paenibacillus</taxon>
    </lineage>
</organism>
<dbReference type="InterPro" id="IPR003660">
    <property type="entry name" value="HAMP_dom"/>
</dbReference>
<dbReference type="Gene3D" id="3.30.565.10">
    <property type="entry name" value="Histidine kinase-like ATPase, C-terminal domain"/>
    <property type="match status" value="1"/>
</dbReference>
<keyword evidence="5" id="KW-0597">Phosphoprotein</keyword>
<evidence type="ECO:0000313" key="18">
    <source>
        <dbReference type="Proteomes" id="UP000186666"/>
    </source>
</evidence>
<dbReference type="InterPro" id="IPR036890">
    <property type="entry name" value="HATPase_C_sf"/>
</dbReference>
<dbReference type="InterPro" id="IPR005467">
    <property type="entry name" value="His_kinase_dom"/>
</dbReference>
<dbReference type="PROSITE" id="PS50885">
    <property type="entry name" value="HAMP"/>
    <property type="match status" value="1"/>
</dbReference>
<dbReference type="EMBL" id="FTNK01000010">
    <property type="protein sequence ID" value="SIR29433.1"/>
    <property type="molecule type" value="Genomic_DNA"/>
</dbReference>
<keyword evidence="8" id="KW-0547">Nucleotide-binding</keyword>
<evidence type="ECO:0000256" key="12">
    <source>
        <dbReference type="ARBA" id="ARBA00023012"/>
    </source>
</evidence>
<comment type="subcellular location">
    <subcellularLocation>
        <location evidence="2">Cell membrane</location>
        <topology evidence="2">Multi-pass membrane protein</topology>
    </subcellularLocation>
</comment>
<accession>A0ABY1K5L2</accession>
<feature type="transmembrane region" description="Helical" evidence="14">
    <location>
        <begin position="12"/>
        <end position="34"/>
    </location>
</feature>
<dbReference type="InterPro" id="IPR003594">
    <property type="entry name" value="HATPase_dom"/>
</dbReference>
<dbReference type="Gene3D" id="6.10.340.10">
    <property type="match status" value="1"/>
</dbReference>
<evidence type="ECO:0000256" key="6">
    <source>
        <dbReference type="ARBA" id="ARBA00022679"/>
    </source>
</evidence>
<evidence type="ECO:0000259" key="15">
    <source>
        <dbReference type="PROSITE" id="PS50109"/>
    </source>
</evidence>
<dbReference type="PROSITE" id="PS50109">
    <property type="entry name" value="HIS_KIN"/>
    <property type="match status" value="1"/>
</dbReference>
<keyword evidence="6" id="KW-0808">Transferase</keyword>